<dbReference type="GO" id="GO:0016740">
    <property type="term" value="F:transferase activity"/>
    <property type="evidence" value="ECO:0007669"/>
    <property type="project" value="UniProtKB-KW"/>
</dbReference>
<dbReference type="Gene3D" id="3.10.490.10">
    <property type="entry name" value="Gamma-glutamyl cyclotransferase-like"/>
    <property type="match status" value="1"/>
</dbReference>
<dbReference type="SUPFAM" id="SSF110857">
    <property type="entry name" value="Gamma-glutamyl cyclotransferase-like"/>
    <property type="match status" value="1"/>
</dbReference>
<keyword evidence="2" id="KW-0614">Plasmid</keyword>
<keyword evidence="2" id="KW-0808">Transferase</keyword>
<evidence type="ECO:0000313" key="2">
    <source>
        <dbReference type="EMBL" id="QPT11252.1"/>
    </source>
</evidence>
<geneLocation type="plasmid" evidence="2 3">
    <name>unnamed1</name>
</geneLocation>
<dbReference type="Proteomes" id="UP000594836">
    <property type="component" value="Plasmid unnamed1"/>
</dbReference>
<name>A0A7T3AET5_SPHPI</name>
<dbReference type="InterPro" id="IPR036568">
    <property type="entry name" value="GGCT-like_sf"/>
</dbReference>
<evidence type="ECO:0000259" key="1">
    <source>
        <dbReference type="Pfam" id="PF06094"/>
    </source>
</evidence>
<accession>A0A7T3AET5</accession>
<dbReference type="AlphaFoldDB" id="A0A7T3AET5"/>
<sequence>MEQAACRLAVYGTLAPGKPNAHELAALTGTWTPGTVRGRLVEQGWGAAMGFPAIVLDDAESTVTVQLFQSPDLPAHWSRLDAFEGDGYNRVPVRVSTAAGEAWASIYVSVYA</sequence>
<dbReference type="Pfam" id="PF06094">
    <property type="entry name" value="GGACT"/>
    <property type="match status" value="1"/>
</dbReference>
<dbReference type="InterPro" id="IPR009288">
    <property type="entry name" value="AIG2-like_dom"/>
</dbReference>
<dbReference type="InterPro" id="IPR013024">
    <property type="entry name" value="GGCT-like"/>
</dbReference>
<gene>
    <name evidence="2" type="ORF">I6G38_20190</name>
</gene>
<organism evidence="2 3">
    <name type="scientific">Sphingomonas paucimobilis</name>
    <name type="common">Pseudomonas paucimobilis</name>
    <dbReference type="NCBI Taxonomy" id="13689"/>
    <lineage>
        <taxon>Bacteria</taxon>
        <taxon>Pseudomonadati</taxon>
        <taxon>Pseudomonadota</taxon>
        <taxon>Alphaproteobacteria</taxon>
        <taxon>Sphingomonadales</taxon>
        <taxon>Sphingomonadaceae</taxon>
        <taxon>Sphingomonas</taxon>
    </lineage>
</organism>
<reference evidence="2 3" key="1">
    <citation type="submission" date="2020-12" db="EMBL/GenBank/DDBJ databases">
        <title>FDA dAtabase for Regulatory Grade micrObial Sequences (FDA-ARGOS): Supporting development and validation of Infectious Disease Dx tests.</title>
        <authorList>
            <person name="Sproer C."/>
            <person name="Gronow S."/>
            <person name="Severitt S."/>
            <person name="Schroder I."/>
            <person name="Tallon L."/>
            <person name="Sadzewicz L."/>
            <person name="Zhao X."/>
            <person name="Boylan J."/>
            <person name="Ott S."/>
            <person name="Bowen H."/>
            <person name="Vavikolanu K."/>
            <person name="Mehta A."/>
            <person name="Aluvathingal J."/>
            <person name="Nadendla S."/>
            <person name="Lowell S."/>
            <person name="Myers T."/>
            <person name="Yan Y."/>
            <person name="Sichtig H."/>
        </authorList>
    </citation>
    <scope>NUCLEOTIDE SEQUENCE [LARGE SCALE GENOMIC DNA]</scope>
    <source>
        <strain evidence="2 3">FDAARGOS_881</strain>
        <plasmid evidence="2 3">unnamed1</plasmid>
    </source>
</reference>
<evidence type="ECO:0000313" key="3">
    <source>
        <dbReference type="Proteomes" id="UP000594836"/>
    </source>
</evidence>
<dbReference type="EMBL" id="CP065714">
    <property type="protein sequence ID" value="QPT11252.1"/>
    <property type="molecule type" value="Genomic_DNA"/>
</dbReference>
<protein>
    <submittedName>
        <fullName evidence="2">Gamma-glutamylcyclotransferase</fullName>
    </submittedName>
</protein>
<feature type="domain" description="Gamma-glutamylcyclotransferase AIG2-like" evidence="1">
    <location>
        <begin position="9"/>
        <end position="108"/>
    </location>
</feature>
<dbReference type="CDD" id="cd06661">
    <property type="entry name" value="GGCT_like"/>
    <property type="match status" value="1"/>
</dbReference>
<proteinExistence type="predicted"/>